<sequence length="116" mass="12866">MGLDTNLSKLSTVRLLGKGKSIGQLKKAHTVQIRLTTENEMKCINVNSASLSFQGFYYEPNNILYPLTDSIYSQSVNNSRNASTGKLEIYRSSKSTGSTLGDEEVWLLVQKVEKST</sequence>
<protein>
    <submittedName>
        <fullName evidence="1">Uncharacterized protein</fullName>
    </submittedName>
</protein>
<dbReference type="Gene3D" id="2.60.40.10">
    <property type="entry name" value="Immunoglobulins"/>
    <property type="match status" value="1"/>
</dbReference>
<gene>
    <name evidence="1" type="ORF">TKK_007409</name>
</gene>
<reference evidence="1 2" key="1">
    <citation type="journal article" date="2024" name="bioRxiv">
        <title>A reference genome for Trichogramma kaykai: A tiny desert-dwelling parasitoid wasp with competing sex-ratio distorters.</title>
        <authorList>
            <person name="Culotta J."/>
            <person name="Lindsey A.R."/>
        </authorList>
    </citation>
    <scope>NUCLEOTIDE SEQUENCE [LARGE SCALE GENOMIC DNA]</scope>
    <source>
        <strain evidence="1 2">KSX58</strain>
    </source>
</reference>
<dbReference type="InterPro" id="IPR037059">
    <property type="entry name" value="RHD_DNA_bind_dom_sf"/>
</dbReference>
<comment type="caution">
    <text evidence="1">The sequence shown here is derived from an EMBL/GenBank/DDBJ whole genome shotgun (WGS) entry which is preliminary data.</text>
</comment>
<dbReference type="AlphaFoldDB" id="A0ABD2X347"/>
<dbReference type="InterPro" id="IPR013783">
    <property type="entry name" value="Ig-like_fold"/>
</dbReference>
<proteinExistence type="predicted"/>
<dbReference type="GO" id="GO:0000977">
    <property type="term" value="F:RNA polymerase II transcription regulatory region sequence-specific DNA binding"/>
    <property type="evidence" value="ECO:0007669"/>
    <property type="project" value="UniProtKB-ARBA"/>
</dbReference>
<evidence type="ECO:0000313" key="2">
    <source>
        <dbReference type="Proteomes" id="UP001627154"/>
    </source>
</evidence>
<dbReference type="GO" id="GO:0006357">
    <property type="term" value="P:regulation of transcription by RNA polymerase II"/>
    <property type="evidence" value="ECO:0007669"/>
    <property type="project" value="UniProtKB-ARBA"/>
</dbReference>
<accession>A0ABD2X347</accession>
<evidence type="ECO:0000313" key="1">
    <source>
        <dbReference type="EMBL" id="KAL3399206.1"/>
    </source>
</evidence>
<dbReference type="EMBL" id="JBJJXI010000058">
    <property type="protein sequence ID" value="KAL3399206.1"/>
    <property type="molecule type" value="Genomic_DNA"/>
</dbReference>
<dbReference type="InterPro" id="IPR008967">
    <property type="entry name" value="p53-like_TF_DNA-bd_sf"/>
</dbReference>
<dbReference type="Gene3D" id="2.60.40.340">
    <property type="entry name" value="Rel homology domain (RHD), DNA-binding domain"/>
    <property type="match status" value="1"/>
</dbReference>
<name>A0ABD2X347_9HYME</name>
<organism evidence="1 2">
    <name type="scientific">Trichogramma kaykai</name>
    <dbReference type="NCBI Taxonomy" id="54128"/>
    <lineage>
        <taxon>Eukaryota</taxon>
        <taxon>Metazoa</taxon>
        <taxon>Ecdysozoa</taxon>
        <taxon>Arthropoda</taxon>
        <taxon>Hexapoda</taxon>
        <taxon>Insecta</taxon>
        <taxon>Pterygota</taxon>
        <taxon>Neoptera</taxon>
        <taxon>Endopterygota</taxon>
        <taxon>Hymenoptera</taxon>
        <taxon>Apocrita</taxon>
        <taxon>Proctotrupomorpha</taxon>
        <taxon>Chalcidoidea</taxon>
        <taxon>Trichogrammatidae</taxon>
        <taxon>Trichogramma</taxon>
    </lineage>
</organism>
<keyword evidence="2" id="KW-1185">Reference proteome</keyword>
<dbReference type="SUPFAM" id="SSF49417">
    <property type="entry name" value="p53-like transcription factors"/>
    <property type="match status" value="1"/>
</dbReference>
<dbReference type="Proteomes" id="UP001627154">
    <property type="component" value="Unassembled WGS sequence"/>
</dbReference>